<dbReference type="SMART" id="SM00342">
    <property type="entry name" value="HTH_ARAC"/>
    <property type="match status" value="1"/>
</dbReference>
<dbReference type="Pfam" id="PF12833">
    <property type="entry name" value="HTH_18"/>
    <property type="match status" value="1"/>
</dbReference>
<feature type="domain" description="HTH araC/xylS-type" evidence="4">
    <location>
        <begin position="185"/>
        <end position="283"/>
    </location>
</feature>
<dbReference type="InterPro" id="IPR009057">
    <property type="entry name" value="Homeodomain-like_sf"/>
</dbReference>
<dbReference type="InterPro" id="IPR018060">
    <property type="entry name" value="HTH_AraC"/>
</dbReference>
<evidence type="ECO:0000256" key="1">
    <source>
        <dbReference type="ARBA" id="ARBA00023015"/>
    </source>
</evidence>
<sequence>MASFMDYMISPQPMRLIDLKSDKSKLNLKSLTILNVGHLPGRTLFRKDATFGKWAVVYIAGGRGSWQVNGGDIQVVEKGTLFLFRPDATYDYGPDENGYWDEYYFTLEGERITEWINTWLIQPDTVKQVGTDDSQQSKIERIFMLMDSGVPANLDRAALLLESLLYEFMLKAQVLPESNKTGQIASLMDDLSDSLYQAFSADCIAKRHHISLSTLRRIVSEYTGYPLNEYMHRLKIAESKNILLNTDSSVKEIANLLGYKDVFYFSRLFKKFVGVSPLVYRKSI</sequence>
<name>A0ABS4IR64_9BACL</name>
<protein>
    <submittedName>
        <fullName evidence="5">AraC-like DNA-binding protein</fullName>
    </submittedName>
</protein>
<dbReference type="PROSITE" id="PS01124">
    <property type="entry name" value="HTH_ARAC_FAMILY_2"/>
    <property type="match status" value="1"/>
</dbReference>
<dbReference type="PANTHER" id="PTHR43280">
    <property type="entry name" value="ARAC-FAMILY TRANSCRIPTIONAL REGULATOR"/>
    <property type="match status" value="1"/>
</dbReference>
<evidence type="ECO:0000256" key="3">
    <source>
        <dbReference type="ARBA" id="ARBA00023163"/>
    </source>
</evidence>
<dbReference type="EMBL" id="JAGGLB010000003">
    <property type="protein sequence ID" value="MBP1990062.1"/>
    <property type="molecule type" value="Genomic_DNA"/>
</dbReference>
<dbReference type="SUPFAM" id="SSF51215">
    <property type="entry name" value="Regulatory protein AraC"/>
    <property type="match status" value="1"/>
</dbReference>
<dbReference type="InterPro" id="IPR020449">
    <property type="entry name" value="Tscrpt_reg_AraC-type_HTH"/>
</dbReference>
<dbReference type="Pfam" id="PF02311">
    <property type="entry name" value="AraC_binding"/>
    <property type="match status" value="1"/>
</dbReference>
<keyword evidence="6" id="KW-1185">Reference proteome</keyword>
<evidence type="ECO:0000259" key="4">
    <source>
        <dbReference type="PROSITE" id="PS01124"/>
    </source>
</evidence>
<dbReference type="InterPro" id="IPR003313">
    <property type="entry name" value="AraC-bd"/>
</dbReference>
<evidence type="ECO:0000313" key="6">
    <source>
        <dbReference type="Proteomes" id="UP001519287"/>
    </source>
</evidence>
<keyword evidence="2" id="KW-0238">DNA-binding</keyword>
<dbReference type="PRINTS" id="PR00032">
    <property type="entry name" value="HTHARAC"/>
</dbReference>
<accession>A0ABS4IR64</accession>
<comment type="caution">
    <text evidence="5">The sequence shown here is derived from an EMBL/GenBank/DDBJ whole genome shotgun (WGS) entry which is preliminary data.</text>
</comment>
<proteinExistence type="predicted"/>
<dbReference type="Gene3D" id="1.10.10.60">
    <property type="entry name" value="Homeodomain-like"/>
    <property type="match status" value="1"/>
</dbReference>
<dbReference type="SUPFAM" id="SSF46689">
    <property type="entry name" value="Homeodomain-like"/>
    <property type="match status" value="1"/>
</dbReference>
<dbReference type="InterPro" id="IPR018062">
    <property type="entry name" value="HTH_AraC-typ_CS"/>
</dbReference>
<keyword evidence="3" id="KW-0804">Transcription</keyword>
<dbReference type="Gene3D" id="2.60.120.280">
    <property type="entry name" value="Regulatory protein AraC"/>
    <property type="match status" value="1"/>
</dbReference>
<dbReference type="InterPro" id="IPR037923">
    <property type="entry name" value="HTH-like"/>
</dbReference>
<evidence type="ECO:0000313" key="5">
    <source>
        <dbReference type="EMBL" id="MBP1990062.1"/>
    </source>
</evidence>
<dbReference type="PANTHER" id="PTHR43280:SF30">
    <property type="entry name" value="MMSAB OPERON REGULATORY PROTEIN"/>
    <property type="match status" value="1"/>
</dbReference>
<reference evidence="5 6" key="1">
    <citation type="submission" date="2021-03" db="EMBL/GenBank/DDBJ databases">
        <title>Genomic Encyclopedia of Type Strains, Phase IV (KMG-IV): sequencing the most valuable type-strain genomes for metagenomic binning, comparative biology and taxonomic classification.</title>
        <authorList>
            <person name="Goeker M."/>
        </authorList>
    </citation>
    <scope>NUCLEOTIDE SEQUENCE [LARGE SCALE GENOMIC DNA]</scope>
    <source>
        <strain evidence="5 6">DSM 26048</strain>
    </source>
</reference>
<dbReference type="Proteomes" id="UP001519287">
    <property type="component" value="Unassembled WGS sequence"/>
</dbReference>
<gene>
    <name evidence="5" type="ORF">J2Z66_001660</name>
</gene>
<organism evidence="5 6">
    <name type="scientific">Paenibacillus eucommiae</name>
    <dbReference type="NCBI Taxonomy" id="1355755"/>
    <lineage>
        <taxon>Bacteria</taxon>
        <taxon>Bacillati</taxon>
        <taxon>Bacillota</taxon>
        <taxon>Bacilli</taxon>
        <taxon>Bacillales</taxon>
        <taxon>Paenibacillaceae</taxon>
        <taxon>Paenibacillus</taxon>
    </lineage>
</organism>
<evidence type="ECO:0000256" key="2">
    <source>
        <dbReference type="ARBA" id="ARBA00023125"/>
    </source>
</evidence>
<dbReference type="RefSeq" id="WP_209970817.1">
    <property type="nucleotide sequence ID" value="NZ_JAGGLB010000003.1"/>
</dbReference>
<dbReference type="PROSITE" id="PS00041">
    <property type="entry name" value="HTH_ARAC_FAMILY_1"/>
    <property type="match status" value="1"/>
</dbReference>
<keyword evidence="1" id="KW-0805">Transcription regulation</keyword>